<protein>
    <submittedName>
        <fullName evidence="3">Uncharacterized protein</fullName>
    </submittedName>
</protein>
<feature type="compositionally biased region" description="Basic and acidic residues" evidence="2">
    <location>
        <begin position="385"/>
        <end position="398"/>
    </location>
</feature>
<feature type="compositionally biased region" description="Basic and acidic residues" evidence="2">
    <location>
        <begin position="591"/>
        <end position="601"/>
    </location>
</feature>
<gene>
    <name evidence="3" type="ORF">AVEN_29695_1</name>
</gene>
<feature type="compositionally biased region" description="Basic and acidic residues" evidence="2">
    <location>
        <begin position="525"/>
        <end position="542"/>
    </location>
</feature>
<feature type="compositionally biased region" description="Basic and acidic residues" evidence="2">
    <location>
        <begin position="804"/>
        <end position="818"/>
    </location>
</feature>
<keyword evidence="1" id="KW-1015">Disulfide bond</keyword>
<comment type="caution">
    <text evidence="3">The sequence shown here is derived from an EMBL/GenBank/DDBJ whole genome shotgun (WGS) entry which is preliminary data.</text>
</comment>
<accession>A0A4Y2T230</accession>
<proteinExistence type="predicted"/>
<feature type="region of interest" description="Disordered" evidence="2">
    <location>
        <begin position="363"/>
        <end position="431"/>
    </location>
</feature>
<evidence type="ECO:0000313" key="3">
    <source>
        <dbReference type="EMBL" id="GBN93556.1"/>
    </source>
</evidence>
<keyword evidence="4" id="KW-1185">Reference proteome</keyword>
<dbReference type="EMBL" id="BGPR01025004">
    <property type="protein sequence ID" value="GBN93556.1"/>
    <property type="molecule type" value="Genomic_DNA"/>
</dbReference>
<evidence type="ECO:0000313" key="4">
    <source>
        <dbReference type="Proteomes" id="UP000499080"/>
    </source>
</evidence>
<evidence type="ECO:0000256" key="2">
    <source>
        <dbReference type="SAM" id="MobiDB-lite"/>
    </source>
</evidence>
<feature type="region of interest" description="Disordered" evidence="2">
    <location>
        <begin position="789"/>
        <end position="827"/>
    </location>
</feature>
<feature type="compositionally biased region" description="Basic and acidic residues" evidence="2">
    <location>
        <begin position="470"/>
        <end position="482"/>
    </location>
</feature>
<organism evidence="3 4">
    <name type="scientific">Araneus ventricosus</name>
    <name type="common">Orbweaver spider</name>
    <name type="synonym">Epeira ventricosa</name>
    <dbReference type="NCBI Taxonomy" id="182803"/>
    <lineage>
        <taxon>Eukaryota</taxon>
        <taxon>Metazoa</taxon>
        <taxon>Ecdysozoa</taxon>
        <taxon>Arthropoda</taxon>
        <taxon>Chelicerata</taxon>
        <taxon>Arachnida</taxon>
        <taxon>Araneae</taxon>
        <taxon>Araneomorphae</taxon>
        <taxon>Entelegynae</taxon>
        <taxon>Araneoidea</taxon>
        <taxon>Araneidae</taxon>
        <taxon>Araneus</taxon>
    </lineage>
</organism>
<sequence length="1528" mass="171809">MRGCLKDSRHDLNIETEGGVLMAISGLGPTSLARGPNKILVIVIATPANSDMALVVRIFLPAKCRAFHTMYVSQCSRVVSPAYQHPLVWRKNTQTGPAYPKRVCQVDAADNSSHCKPCPGSCGAYVLCKTCSKEGCLSCPPGRWGQFCENAENSEANNLNYTEASQDEVKSYTEEIADKPANFDSFPPKSVDNISIENLPPEKPSKGLKYKGKLRKNKNYRNPIAVTDAAMTTVTDGNAEQPNNDKGNVHYADVFGSNDNPEVSHLLSNKTEKFTSMQKSKETLTILHGSFKENDKDEFLPSAIKHENETAIGDDKFINANDSLTYTMDSVNSPRSDVLSFRSGNISSSKNIDLKEDNFEEISKENSDEKLDNSSSHWKYPFESPEVHENENLEESEKLNSSSRHLKLSYESSEVHARANSEKNEKMNSSSRRWKFLYESPEMYENYNLEENENLNGSSRHWKSPYGSSEVRESANSEESEKVNGSSRHWKSPYESSEVRESANSEENERLNGSSSHWKSPYESSEVRESPNVGKHESKSKVMDGQPSEQKSGVETGRFFEREFDLRDIQFPSLSFSYRKGSFQASEPENESSRTSKESKNSKINPMGYRLAFVFGNSSLKEGNFSEISSNKQSDSSEMVSESPEMQIPLNVSIFKIKIIDTEGNASNVDAEFTNASREQVEAGKITKSSGMSDDQIKLSENNSKEFDIVSPLEVNVFKITFLGEDSESPYNNHNITEGRLIENYEKSNVSQTSQNKTSELPENIALGFEAATPQNASVFRVTILKENTSSSSDEKNQNITIKPLEDKRGANTNEKRANYKRNATNRPHDGLLYDTDILHKMIMESPEFAMNKAKKSDDEQLYSSQSFSKSNIPENHILMPLYFPEMYNAEYRSNFLDNGQLQRLCDLYPNYSPCFRVRMLSPGSPYIDAFGSQSPIQSKHYLYKSSPNGRYFHHFPQVKYYDSEGNMNMRSYAENGQNRLTDSQILALLKQYFQSKNVQSTSSLPLKNSKPLDETFLSGQPEGPQYLIQGWNKEEQPKEGFDSTLLSGLINYFLSLISPKYGGGEPTAQSAVLRQQEFYKNKPGQPVASREVMEFPLDVNQPLRARSFPNTFGHRYSRPLDILKGLESHAEYSAEESTGFIQNGNSSSKMFPETGDSIQIKAIRPVFGQASFENDNDKREKMNFLESAEDAIFESCAKCVFTESVYEPVGGEEKREKSLPTIFRALIVEEEGLLFGNQSDSTKQNASRSKRSMYAYGTHSWCPIERRMLNGDLDCTIWSYQKVCTLVCHPGYTCKSNTFTCSHRTNTWNPNLGPCEPITQYNSFGYRRGNDSSQENKFNYQSDGNEHIGNMGNYNYTSVNNISLFDNMEIDNREASFPNYEPPALQSEFGNIQGFPGDLSADRKENSSFDDNQGFPGYEELDGKDNSTFDNGQSALAGDKKDNSNFYNIQGVPGEVAVNRKSKSQIGKTRDFPDVVVMDGKVVDCDKTSNSSNLGIEPAFIELEGRPVHRVIGTNHYTGRGYTRGDR</sequence>
<reference evidence="3 4" key="1">
    <citation type="journal article" date="2019" name="Sci. Rep.">
        <title>Orb-weaving spider Araneus ventricosus genome elucidates the spidroin gene catalogue.</title>
        <authorList>
            <person name="Kono N."/>
            <person name="Nakamura H."/>
            <person name="Ohtoshi R."/>
            <person name="Moran D.A.P."/>
            <person name="Shinohara A."/>
            <person name="Yoshida Y."/>
            <person name="Fujiwara M."/>
            <person name="Mori M."/>
            <person name="Tomita M."/>
            <person name="Arakawa K."/>
        </authorList>
    </citation>
    <scope>NUCLEOTIDE SEQUENCE [LARGE SCALE GENOMIC DNA]</scope>
</reference>
<feature type="compositionally biased region" description="Basic and acidic residues" evidence="2">
    <location>
        <begin position="363"/>
        <end position="372"/>
    </location>
</feature>
<feature type="compositionally biased region" description="Basic and acidic residues" evidence="2">
    <location>
        <begin position="413"/>
        <end position="426"/>
    </location>
</feature>
<dbReference type="CDD" id="cd00033">
    <property type="entry name" value="CCP"/>
    <property type="match status" value="1"/>
</dbReference>
<feature type="region of interest" description="Disordered" evidence="2">
    <location>
        <begin position="582"/>
        <end position="603"/>
    </location>
</feature>
<name>A0A4Y2T230_ARAVE</name>
<feature type="region of interest" description="Disordered" evidence="2">
    <location>
        <begin position="1394"/>
        <end position="1427"/>
    </location>
</feature>
<dbReference type="InterPro" id="IPR000436">
    <property type="entry name" value="Sushi_SCR_CCP_dom"/>
</dbReference>
<dbReference type="OrthoDB" id="6429933at2759"/>
<dbReference type="Proteomes" id="UP000499080">
    <property type="component" value="Unassembled WGS sequence"/>
</dbReference>
<feature type="region of interest" description="Disordered" evidence="2">
    <location>
        <begin position="454"/>
        <end position="556"/>
    </location>
</feature>
<feature type="compositionally biased region" description="Basic and acidic residues" evidence="2">
    <location>
        <begin position="497"/>
        <end position="510"/>
    </location>
</feature>
<evidence type="ECO:0000256" key="1">
    <source>
        <dbReference type="ARBA" id="ARBA00023157"/>
    </source>
</evidence>